<dbReference type="GO" id="GO:0008270">
    <property type="term" value="F:zinc ion binding"/>
    <property type="evidence" value="ECO:0007669"/>
    <property type="project" value="InterPro"/>
</dbReference>
<dbReference type="InterPro" id="IPR036864">
    <property type="entry name" value="Zn2-C6_fun-type_DNA-bd_sf"/>
</dbReference>
<dbReference type="SMART" id="SM00066">
    <property type="entry name" value="GAL4"/>
    <property type="match status" value="1"/>
</dbReference>
<evidence type="ECO:0000256" key="1">
    <source>
        <dbReference type="ARBA" id="ARBA00004123"/>
    </source>
</evidence>
<evidence type="ECO:0000259" key="7">
    <source>
        <dbReference type="PROSITE" id="PS50048"/>
    </source>
</evidence>
<evidence type="ECO:0000256" key="6">
    <source>
        <dbReference type="SAM" id="MobiDB-lite"/>
    </source>
</evidence>
<dbReference type="EMBL" id="KQ964420">
    <property type="protein sequence ID" value="KXN74788.1"/>
    <property type="molecule type" value="Genomic_DNA"/>
</dbReference>
<keyword evidence="9" id="KW-1185">Reference proteome</keyword>
<name>A0A137PIF3_CONC2</name>
<dbReference type="GO" id="GO:0006351">
    <property type="term" value="P:DNA-templated transcription"/>
    <property type="evidence" value="ECO:0007669"/>
    <property type="project" value="InterPro"/>
</dbReference>
<dbReference type="GO" id="GO:0003677">
    <property type="term" value="F:DNA binding"/>
    <property type="evidence" value="ECO:0007669"/>
    <property type="project" value="InterPro"/>
</dbReference>
<evidence type="ECO:0000256" key="3">
    <source>
        <dbReference type="ARBA" id="ARBA00023015"/>
    </source>
</evidence>
<gene>
    <name evidence="8" type="ORF">CONCODRAFT_76673</name>
</gene>
<dbReference type="Pfam" id="PF00172">
    <property type="entry name" value="Zn_clus"/>
    <property type="match status" value="1"/>
</dbReference>
<organism evidence="8 9">
    <name type="scientific">Conidiobolus coronatus (strain ATCC 28846 / CBS 209.66 / NRRL 28638)</name>
    <name type="common">Delacroixia coronata</name>
    <dbReference type="NCBI Taxonomy" id="796925"/>
    <lineage>
        <taxon>Eukaryota</taxon>
        <taxon>Fungi</taxon>
        <taxon>Fungi incertae sedis</taxon>
        <taxon>Zoopagomycota</taxon>
        <taxon>Entomophthoromycotina</taxon>
        <taxon>Entomophthoromycetes</taxon>
        <taxon>Entomophthorales</taxon>
        <taxon>Ancylistaceae</taxon>
        <taxon>Conidiobolus</taxon>
    </lineage>
</organism>
<keyword evidence="5" id="KW-0539">Nucleus</keyword>
<dbReference type="PANTHER" id="PTHR47338:SF5">
    <property type="entry name" value="ZN(II)2CYS6 TRANSCRIPTION FACTOR (EUROFUNG)"/>
    <property type="match status" value="1"/>
</dbReference>
<proteinExistence type="predicted"/>
<dbReference type="PROSITE" id="PS50048">
    <property type="entry name" value="ZN2_CY6_FUNGAL_2"/>
    <property type="match status" value="1"/>
</dbReference>
<dbReference type="InterPro" id="IPR050815">
    <property type="entry name" value="TF_fung"/>
</dbReference>
<evidence type="ECO:0000313" key="9">
    <source>
        <dbReference type="Proteomes" id="UP000070444"/>
    </source>
</evidence>
<dbReference type="PANTHER" id="PTHR47338">
    <property type="entry name" value="ZN(II)2CYS6 TRANSCRIPTION FACTOR (EUROFUNG)-RELATED"/>
    <property type="match status" value="1"/>
</dbReference>
<evidence type="ECO:0000256" key="4">
    <source>
        <dbReference type="ARBA" id="ARBA00023163"/>
    </source>
</evidence>
<evidence type="ECO:0000256" key="2">
    <source>
        <dbReference type="ARBA" id="ARBA00022723"/>
    </source>
</evidence>
<keyword evidence="3" id="KW-0805">Transcription regulation</keyword>
<feature type="domain" description="Zn(2)-C6 fungal-type" evidence="7">
    <location>
        <begin position="26"/>
        <end position="56"/>
    </location>
</feature>
<accession>A0A137PIF3</accession>
<dbReference type="GO" id="GO:0005634">
    <property type="term" value="C:nucleus"/>
    <property type="evidence" value="ECO:0007669"/>
    <property type="project" value="UniProtKB-SubCell"/>
</dbReference>
<evidence type="ECO:0000256" key="5">
    <source>
        <dbReference type="ARBA" id="ARBA00023242"/>
    </source>
</evidence>
<dbReference type="GO" id="GO:0000981">
    <property type="term" value="F:DNA-binding transcription factor activity, RNA polymerase II-specific"/>
    <property type="evidence" value="ECO:0007669"/>
    <property type="project" value="InterPro"/>
</dbReference>
<keyword evidence="2" id="KW-0479">Metal-binding</keyword>
<dbReference type="SMART" id="SM00906">
    <property type="entry name" value="Fungal_trans"/>
    <property type="match status" value="1"/>
</dbReference>
<dbReference type="Proteomes" id="UP000070444">
    <property type="component" value="Unassembled WGS sequence"/>
</dbReference>
<sequence>MSLSPPPSSDSPQAQMKPAKPIVLMACNSCRQRKVKCDREKPFCKRCVHSGICCKYTPIRTKSKSKTKALKFPNKSPKSGSEGQQSWSSNFSESCSDSSNLLSLSTVHPNLPVFNWTETVDETTEETVRTIDENTQMVLVGNYMQFMTQINTIVHKSSLPFFMKEFPCVLYSILALGANYICRQPNPDNLPMRITMDQVMEIADKAMELLQQETRKDHPALGVAYYNLAFLYLVENQFELGWLNTGLGCQLAQRIGLNRILDCPREHIPGDDPNALDYEIMVRSWWGIYIQDISLGLIYDRPCYFQDFDFPFLTPIEFDQQCPINYYLDFHQDHLSNNFQSCTRRVCQHSKLELHALKLPPNQVAIEYYLSVLQSKLKLFNQRIKNPNYFSIENSHWHTEYHLLLIKCQEWINYITQQFPVNQYLQMNLIPANIPLDSVILAMTLNMMVNDIIILIEYNDLPFPSIIAQKFSQKGLQAAIHSSKIYQWLMCYADVTLAPGTYFSLWNCVSVFYQCTLPPVAPEFIQIAKDELVLLYKSFTYFPTHWTEMKAFFQQKIDLVMKEVYNY</sequence>
<evidence type="ECO:0000313" key="8">
    <source>
        <dbReference type="EMBL" id="KXN74788.1"/>
    </source>
</evidence>
<protein>
    <recommendedName>
        <fullName evidence="7">Zn(2)-C6 fungal-type domain-containing protein</fullName>
    </recommendedName>
</protein>
<feature type="region of interest" description="Disordered" evidence="6">
    <location>
        <begin position="65"/>
        <end position="91"/>
    </location>
</feature>
<dbReference type="InterPro" id="IPR007219">
    <property type="entry name" value="XnlR_reg_dom"/>
</dbReference>
<dbReference type="Gene3D" id="4.10.240.10">
    <property type="entry name" value="Zn(2)-C6 fungal-type DNA-binding domain"/>
    <property type="match status" value="1"/>
</dbReference>
<keyword evidence="4" id="KW-0804">Transcription</keyword>
<reference evidence="8 9" key="1">
    <citation type="journal article" date="2015" name="Genome Biol. Evol.">
        <title>Phylogenomic analyses indicate that early fungi evolved digesting cell walls of algal ancestors of land plants.</title>
        <authorList>
            <person name="Chang Y."/>
            <person name="Wang S."/>
            <person name="Sekimoto S."/>
            <person name="Aerts A.L."/>
            <person name="Choi C."/>
            <person name="Clum A."/>
            <person name="LaButti K.M."/>
            <person name="Lindquist E.A."/>
            <person name="Yee Ngan C."/>
            <person name="Ohm R.A."/>
            <person name="Salamov A.A."/>
            <person name="Grigoriev I.V."/>
            <person name="Spatafora J.W."/>
            <person name="Berbee M.L."/>
        </authorList>
    </citation>
    <scope>NUCLEOTIDE SEQUENCE [LARGE SCALE GENOMIC DNA]</scope>
    <source>
        <strain evidence="8 9">NRRL 28638</strain>
    </source>
</reference>
<dbReference type="SUPFAM" id="SSF57701">
    <property type="entry name" value="Zn2/Cys6 DNA-binding domain"/>
    <property type="match status" value="1"/>
</dbReference>
<dbReference type="AlphaFoldDB" id="A0A137PIF3"/>
<dbReference type="InterPro" id="IPR001138">
    <property type="entry name" value="Zn2Cys6_DnaBD"/>
</dbReference>
<comment type="subcellular location">
    <subcellularLocation>
        <location evidence="1">Nucleus</location>
    </subcellularLocation>
</comment>
<feature type="compositionally biased region" description="Polar residues" evidence="6">
    <location>
        <begin position="76"/>
        <end position="85"/>
    </location>
</feature>
<dbReference type="CDD" id="cd12148">
    <property type="entry name" value="fungal_TF_MHR"/>
    <property type="match status" value="1"/>
</dbReference>
<dbReference type="CDD" id="cd00067">
    <property type="entry name" value="GAL4"/>
    <property type="match status" value="1"/>
</dbReference>
<dbReference type="OrthoDB" id="2260578at2759"/>
<dbReference type="PROSITE" id="PS00463">
    <property type="entry name" value="ZN2_CY6_FUNGAL_1"/>
    <property type="match status" value="1"/>
</dbReference>